<dbReference type="RefSeq" id="WP_109893297.1">
    <property type="nucleotide sequence ID" value="NZ_CP029550.1"/>
</dbReference>
<dbReference type="EMBL" id="CP029550">
    <property type="protein sequence ID" value="AWN42959.1"/>
    <property type="molecule type" value="Genomic_DNA"/>
</dbReference>
<reference evidence="3" key="1">
    <citation type="submission" date="2018-05" db="EMBL/GenBank/DDBJ databases">
        <title>Complete Genome Sequence of Methylobacterium sp. 17SD2-17.</title>
        <authorList>
            <person name="Srinivasan S."/>
        </authorList>
    </citation>
    <scope>NUCLEOTIDE SEQUENCE [LARGE SCALE GENOMIC DNA]</scope>
    <source>
        <strain evidence="3">17SD2-17</strain>
    </source>
</reference>
<accession>A0A2U8WAC2</accession>
<feature type="region of interest" description="Disordered" evidence="1">
    <location>
        <begin position="1"/>
        <end position="80"/>
    </location>
</feature>
<gene>
    <name evidence="2" type="ORF">DK389_23755</name>
</gene>
<keyword evidence="3" id="KW-1185">Reference proteome</keyword>
<sequence>MNQGKDGGIEPKVPTERPDPKAAGRPSGGADRPGFDLGGAEDRSIQSGTNPKTEPRGNPEIGNEQPADRSRMTSRKGTPA</sequence>
<protein>
    <submittedName>
        <fullName evidence="2">Uncharacterized protein</fullName>
    </submittedName>
</protein>
<name>A0A2U8WAC2_9HYPH</name>
<feature type="compositionally biased region" description="Basic and acidic residues" evidence="1">
    <location>
        <begin position="7"/>
        <end position="22"/>
    </location>
</feature>
<evidence type="ECO:0000313" key="3">
    <source>
        <dbReference type="Proteomes" id="UP000245926"/>
    </source>
</evidence>
<organism evidence="2 3">
    <name type="scientific">Methylobacterium durans</name>
    <dbReference type="NCBI Taxonomy" id="2202825"/>
    <lineage>
        <taxon>Bacteria</taxon>
        <taxon>Pseudomonadati</taxon>
        <taxon>Pseudomonadota</taxon>
        <taxon>Alphaproteobacteria</taxon>
        <taxon>Hyphomicrobiales</taxon>
        <taxon>Methylobacteriaceae</taxon>
        <taxon>Methylobacterium</taxon>
    </lineage>
</organism>
<dbReference type="OrthoDB" id="7998816at2"/>
<evidence type="ECO:0000256" key="1">
    <source>
        <dbReference type="SAM" id="MobiDB-lite"/>
    </source>
</evidence>
<dbReference type="Proteomes" id="UP000245926">
    <property type="component" value="Chromosome"/>
</dbReference>
<dbReference type="AlphaFoldDB" id="A0A2U8WAC2"/>
<dbReference type="KEGG" id="mets:DK389_23755"/>
<evidence type="ECO:0000313" key="2">
    <source>
        <dbReference type="EMBL" id="AWN42959.1"/>
    </source>
</evidence>
<proteinExistence type="predicted"/>